<feature type="compositionally biased region" description="Basic and acidic residues" evidence="6">
    <location>
        <begin position="361"/>
        <end position="375"/>
    </location>
</feature>
<evidence type="ECO:0000313" key="10">
    <source>
        <dbReference type="Proteomes" id="UP001229244"/>
    </source>
</evidence>
<evidence type="ECO:0000256" key="1">
    <source>
        <dbReference type="ARBA" id="ARBA00004167"/>
    </source>
</evidence>
<gene>
    <name evidence="9" type="ORF">J2S73_001747</name>
</gene>
<dbReference type="AlphaFoldDB" id="A0AAE3VNM2"/>
<feature type="compositionally biased region" description="Low complexity" evidence="6">
    <location>
        <begin position="343"/>
        <end position="357"/>
    </location>
</feature>
<comment type="subcellular location">
    <subcellularLocation>
        <location evidence="1">Membrane</location>
        <topology evidence="1">Single-pass membrane protein</topology>
    </subcellularLocation>
</comment>
<feature type="compositionally biased region" description="Low complexity" evidence="6">
    <location>
        <begin position="377"/>
        <end position="421"/>
    </location>
</feature>
<dbReference type="SUPFAM" id="SSF117892">
    <property type="entry name" value="Band 7/SPFH domain"/>
    <property type="match status" value="1"/>
</dbReference>
<dbReference type="PANTHER" id="PTHR42911:SF1">
    <property type="entry name" value="MODULATOR OF FTSH PROTEASE HFLC"/>
    <property type="match status" value="1"/>
</dbReference>
<dbReference type="Gene3D" id="3.30.479.30">
    <property type="entry name" value="Band 7 domain"/>
    <property type="match status" value="1"/>
</dbReference>
<evidence type="ECO:0000256" key="2">
    <source>
        <dbReference type="ARBA" id="ARBA00007862"/>
    </source>
</evidence>
<evidence type="ECO:0000256" key="3">
    <source>
        <dbReference type="ARBA" id="ARBA00022692"/>
    </source>
</evidence>
<dbReference type="PRINTS" id="PR00721">
    <property type="entry name" value="STOMATIN"/>
</dbReference>
<dbReference type="InterPro" id="IPR001107">
    <property type="entry name" value="Band_7"/>
</dbReference>
<dbReference type="Proteomes" id="UP001229244">
    <property type="component" value="Unassembled WGS sequence"/>
</dbReference>
<feature type="compositionally biased region" description="Polar residues" evidence="6">
    <location>
        <begin position="299"/>
        <end position="308"/>
    </location>
</feature>
<feature type="compositionally biased region" description="Polar residues" evidence="6">
    <location>
        <begin position="422"/>
        <end position="447"/>
    </location>
</feature>
<evidence type="ECO:0000313" key="9">
    <source>
        <dbReference type="EMBL" id="MDQ0315290.1"/>
    </source>
</evidence>
<reference evidence="9" key="1">
    <citation type="submission" date="2023-07" db="EMBL/GenBank/DDBJ databases">
        <title>Genomic Encyclopedia of Type Strains, Phase IV (KMG-IV): sequencing the most valuable type-strain genomes for metagenomic binning, comparative biology and taxonomic classification.</title>
        <authorList>
            <person name="Goeker M."/>
        </authorList>
    </citation>
    <scope>NUCLEOTIDE SEQUENCE</scope>
    <source>
        <strain evidence="9">DSM 21202</strain>
    </source>
</reference>
<dbReference type="GO" id="GO:0016020">
    <property type="term" value="C:membrane"/>
    <property type="evidence" value="ECO:0007669"/>
    <property type="project" value="UniProtKB-SubCell"/>
</dbReference>
<evidence type="ECO:0000256" key="7">
    <source>
        <dbReference type="SAM" id="Phobius"/>
    </source>
</evidence>
<keyword evidence="10" id="KW-1185">Reference proteome</keyword>
<dbReference type="GO" id="GO:0006508">
    <property type="term" value="P:proteolysis"/>
    <property type="evidence" value="ECO:0007669"/>
    <property type="project" value="UniProtKB-KW"/>
</dbReference>
<feature type="domain" description="Band 7" evidence="8">
    <location>
        <begin position="21"/>
        <end position="183"/>
    </location>
</feature>
<feature type="transmembrane region" description="Helical" evidence="7">
    <location>
        <begin position="5"/>
        <end position="26"/>
    </location>
</feature>
<protein>
    <submittedName>
        <fullName evidence="9">Membrane protease subunit HflC</fullName>
        <ecNumber evidence="9">3.4.-.-</ecNumber>
    </submittedName>
</protein>
<proteinExistence type="inferred from homology"/>
<evidence type="ECO:0000259" key="8">
    <source>
        <dbReference type="SMART" id="SM00244"/>
    </source>
</evidence>
<evidence type="ECO:0000256" key="4">
    <source>
        <dbReference type="ARBA" id="ARBA00022989"/>
    </source>
</evidence>
<dbReference type="Pfam" id="PF01145">
    <property type="entry name" value="Band_7"/>
    <property type="match status" value="1"/>
</dbReference>
<dbReference type="InterPro" id="IPR036013">
    <property type="entry name" value="Band_7/SPFH_dom_sf"/>
</dbReference>
<dbReference type="CDD" id="cd03405">
    <property type="entry name" value="SPFH_HflC"/>
    <property type="match status" value="1"/>
</dbReference>
<dbReference type="EC" id="3.4.-.-" evidence="9"/>
<dbReference type="SMART" id="SM00244">
    <property type="entry name" value="PHB"/>
    <property type="match status" value="1"/>
</dbReference>
<keyword evidence="9" id="KW-0378">Hydrolase</keyword>
<dbReference type="InterPro" id="IPR010200">
    <property type="entry name" value="HflC"/>
</dbReference>
<dbReference type="GO" id="GO:0008233">
    <property type="term" value="F:peptidase activity"/>
    <property type="evidence" value="ECO:0007669"/>
    <property type="project" value="UniProtKB-KW"/>
</dbReference>
<accession>A0AAE3VNM2</accession>
<organism evidence="9 10">
    <name type="scientific">Amorphus orientalis</name>
    <dbReference type="NCBI Taxonomy" id="649198"/>
    <lineage>
        <taxon>Bacteria</taxon>
        <taxon>Pseudomonadati</taxon>
        <taxon>Pseudomonadota</taxon>
        <taxon>Alphaproteobacteria</taxon>
        <taxon>Hyphomicrobiales</taxon>
        <taxon>Amorphaceae</taxon>
        <taxon>Amorphus</taxon>
    </lineage>
</organism>
<comment type="caution">
    <text evidence="9">The sequence shown here is derived from an EMBL/GenBank/DDBJ whole genome shotgun (WGS) entry which is preliminary data.</text>
</comment>
<comment type="similarity">
    <text evidence="2">Belongs to the band 7/mec-2 family. HflC subfamily.</text>
</comment>
<feature type="region of interest" description="Disordered" evidence="6">
    <location>
        <begin position="282"/>
        <end position="447"/>
    </location>
</feature>
<keyword evidence="9" id="KW-0645">Protease</keyword>
<name>A0AAE3VNM2_9HYPH</name>
<dbReference type="PANTHER" id="PTHR42911">
    <property type="entry name" value="MODULATOR OF FTSH PROTEASE HFLC"/>
    <property type="match status" value="1"/>
</dbReference>
<keyword evidence="4 7" id="KW-1133">Transmembrane helix</keyword>
<keyword evidence="3 7" id="KW-0812">Transmembrane</keyword>
<evidence type="ECO:0000256" key="5">
    <source>
        <dbReference type="ARBA" id="ARBA00023136"/>
    </source>
</evidence>
<evidence type="ECO:0000256" key="6">
    <source>
        <dbReference type="SAM" id="MobiDB-lite"/>
    </source>
</evidence>
<dbReference type="EMBL" id="JAUSUL010000002">
    <property type="protein sequence ID" value="MDQ0315290.1"/>
    <property type="molecule type" value="Genomic_DNA"/>
</dbReference>
<keyword evidence="5 7" id="KW-0472">Membrane</keyword>
<sequence length="447" mass="47466">MRAGLIALIAIIVGVLILINTSLFVLNPTQQALILQFGQVRRAVTEPGLYFKIPFVQNVLFLDKRILDLDVPAQEIIAEDQKRLVVDAFARYKISNPVLFYQSVNNIAEGASRLSTFMQSALRAVLADASFTEIVRDDRPELMDRIRREVQSRADSLGIQVVDVRIRRADLPEANSQAIFRRMQTERQQEATEIRAEGEEAAQRIRANADRQATVIVAEANREAEQVRGQGDAQRSSIFAEAYNRDPGFFAFYRSMQAYESSMHSDDTRMVISPQSEFFRYFISPTGGQDPRGLPDPRQAQSLPSLGTPTPPANVPAVQPGSSGGPSANDNGAAATPAPSGPLESGSAAGDSSSLDSTVEDEVRAVEEQAERETEAAEQQSDSSAAGTGNDASGGSTSGSSSGASGSSGNAGGTSSNDNASPSSDTGGNASSGSSDDTNTQAPAAAQ</sequence>
<dbReference type="InterPro" id="IPR001972">
    <property type="entry name" value="Stomatin_HflK_fam"/>
</dbReference>